<dbReference type="GO" id="GO:0043190">
    <property type="term" value="C:ATP-binding cassette (ABC) transporter complex"/>
    <property type="evidence" value="ECO:0007669"/>
    <property type="project" value="InterPro"/>
</dbReference>
<feature type="domain" description="ABC transmembrane type-2" evidence="8">
    <location>
        <begin position="44"/>
        <end position="272"/>
    </location>
</feature>
<evidence type="ECO:0000256" key="2">
    <source>
        <dbReference type="ARBA" id="ARBA00022692"/>
    </source>
</evidence>
<keyword evidence="3 6" id="KW-1133">Transmembrane helix</keyword>
<dbReference type="InterPro" id="IPR000412">
    <property type="entry name" value="ABC_2_transport"/>
</dbReference>
<organism evidence="9 10">
    <name type="scientific">Polymorphospora rubra</name>
    <dbReference type="NCBI Taxonomy" id="338584"/>
    <lineage>
        <taxon>Bacteria</taxon>
        <taxon>Bacillati</taxon>
        <taxon>Actinomycetota</taxon>
        <taxon>Actinomycetes</taxon>
        <taxon>Micromonosporales</taxon>
        <taxon>Micromonosporaceae</taxon>
        <taxon>Polymorphospora</taxon>
    </lineage>
</organism>
<dbReference type="InterPro" id="IPR013525">
    <property type="entry name" value="ABC2_TM"/>
</dbReference>
<dbReference type="InterPro" id="IPR047817">
    <property type="entry name" value="ABC2_TM_bact-type"/>
</dbReference>
<evidence type="ECO:0000256" key="1">
    <source>
        <dbReference type="ARBA" id="ARBA00004141"/>
    </source>
</evidence>
<accession>A0A810MUP2</accession>
<keyword evidence="4 6" id="KW-0472">Membrane</keyword>
<feature type="transmembrane region" description="Helical" evidence="6">
    <location>
        <begin position="130"/>
        <end position="152"/>
    </location>
</feature>
<gene>
    <name evidence="9" type="ORF">Prubr_07600</name>
</gene>
<keyword evidence="6" id="KW-0813">Transport</keyword>
<evidence type="ECO:0000256" key="6">
    <source>
        <dbReference type="RuleBase" id="RU361157"/>
    </source>
</evidence>
<dbReference type="KEGG" id="pry:Prubr_07600"/>
<keyword evidence="10" id="KW-1185">Reference proteome</keyword>
<evidence type="ECO:0000256" key="7">
    <source>
        <dbReference type="SAM" id="MobiDB-lite"/>
    </source>
</evidence>
<comment type="similarity">
    <text evidence="6">Belongs to the ABC-2 integral membrane protein family.</text>
</comment>
<keyword evidence="2 6" id="KW-0812">Transmembrane</keyword>
<dbReference type="PIRSF" id="PIRSF006648">
    <property type="entry name" value="DrrB"/>
    <property type="match status" value="1"/>
</dbReference>
<dbReference type="Pfam" id="PF01061">
    <property type="entry name" value="ABC2_membrane"/>
    <property type="match status" value="1"/>
</dbReference>
<evidence type="ECO:0000256" key="4">
    <source>
        <dbReference type="ARBA" id="ARBA00023136"/>
    </source>
</evidence>
<dbReference type="PROSITE" id="PS51012">
    <property type="entry name" value="ABC_TM2"/>
    <property type="match status" value="1"/>
</dbReference>
<dbReference type="InterPro" id="IPR051784">
    <property type="entry name" value="Nod_factor_ABC_transporter"/>
</dbReference>
<evidence type="ECO:0000259" key="8">
    <source>
        <dbReference type="PROSITE" id="PS51012"/>
    </source>
</evidence>
<comment type="subcellular location">
    <subcellularLocation>
        <location evidence="6">Cell membrane</location>
        <topology evidence="6">Multi-pass membrane protein</topology>
    </subcellularLocation>
    <subcellularLocation>
        <location evidence="1">Membrane</location>
        <topology evidence="1">Multi-pass membrane protein</topology>
    </subcellularLocation>
</comment>
<keyword evidence="6" id="KW-1003">Cell membrane</keyword>
<dbReference type="GO" id="GO:0140359">
    <property type="term" value="F:ABC-type transporter activity"/>
    <property type="evidence" value="ECO:0007669"/>
    <property type="project" value="InterPro"/>
</dbReference>
<feature type="transmembrane region" description="Helical" evidence="6">
    <location>
        <begin position="49"/>
        <end position="68"/>
    </location>
</feature>
<dbReference type="AlphaFoldDB" id="A0A810MUP2"/>
<keyword evidence="5" id="KW-0046">Antibiotic resistance</keyword>
<feature type="transmembrane region" description="Helical" evidence="6">
    <location>
        <begin position="192"/>
        <end position="211"/>
    </location>
</feature>
<feature type="transmembrane region" description="Helical" evidence="6">
    <location>
        <begin position="74"/>
        <end position="95"/>
    </location>
</feature>
<evidence type="ECO:0000256" key="5">
    <source>
        <dbReference type="ARBA" id="ARBA00023251"/>
    </source>
</evidence>
<feature type="region of interest" description="Disordered" evidence="7">
    <location>
        <begin position="1"/>
        <end position="20"/>
    </location>
</feature>
<evidence type="ECO:0000313" key="9">
    <source>
        <dbReference type="EMBL" id="BCJ63739.1"/>
    </source>
</evidence>
<evidence type="ECO:0000313" key="10">
    <source>
        <dbReference type="Proteomes" id="UP000680866"/>
    </source>
</evidence>
<dbReference type="PANTHER" id="PTHR43229:SF2">
    <property type="entry name" value="NODULATION PROTEIN J"/>
    <property type="match status" value="1"/>
</dbReference>
<feature type="transmembrane region" description="Helical" evidence="6">
    <location>
        <begin position="158"/>
        <end position="180"/>
    </location>
</feature>
<name>A0A810MUP2_9ACTN</name>
<dbReference type="EMBL" id="AP023359">
    <property type="protein sequence ID" value="BCJ63739.1"/>
    <property type="molecule type" value="Genomic_DNA"/>
</dbReference>
<dbReference type="Proteomes" id="UP000680866">
    <property type="component" value="Chromosome"/>
</dbReference>
<dbReference type="PANTHER" id="PTHR43229">
    <property type="entry name" value="NODULATION PROTEIN J"/>
    <property type="match status" value="1"/>
</dbReference>
<proteinExistence type="inferred from homology"/>
<evidence type="ECO:0000256" key="3">
    <source>
        <dbReference type="ARBA" id="ARBA00022989"/>
    </source>
</evidence>
<reference evidence="9" key="1">
    <citation type="submission" date="2020-08" db="EMBL/GenBank/DDBJ databases">
        <title>Whole genome shotgun sequence of Polymorphospora rubra NBRC 101157.</title>
        <authorList>
            <person name="Komaki H."/>
            <person name="Tamura T."/>
        </authorList>
    </citation>
    <scope>NUCLEOTIDE SEQUENCE</scope>
    <source>
        <strain evidence="9">NBRC 101157</strain>
    </source>
</reference>
<protein>
    <recommendedName>
        <fullName evidence="6">Transport permease protein</fullName>
    </recommendedName>
</protein>
<dbReference type="GO" id="GO:0046677">
    <property type="term" value="P:response to antibiotic"/>
    <property type="evidence" value="ECO:0007669"/>
    <property type="project" value="UniProtKB-KW"/>
</dbReference>
<sequence>MGKRGRPDAGRPMSVGTTAVRRGGGGALSVLEYNIVGYRRTWRSSALSSFLLPLLTVVGFGVGVGSYIEGGVGGVSYLDFILPGLLASTALQVAIGESSWQVLGNFEWVRTYFAQASAPLRVADILGGHLLFVLFRVLVSSVAFLLVAAAFGTLHSPWALATLPLVLLIGFAVAAPTFAFSASIRSDSYLSLLFRFAVVPMTLFAGVFFPVEQLPAALRWLAYLSPLWHGVDLSRAATLGITPQWSVAGHLLYLLAWAVAGWLLAHARFKRRLVF</sequence>
<dbReference type="PRINTS" id="PR00164">
    <property type="entry name" value="ABC2TRNSPORT"/>
</dbReference>
<feature type="transmembrane region" description="Helical" evidence="6">
    <location>
        <begin position="247"/>
        <end position="265"/>
    </location>
</feature>